<dbReference type="OrthoDB" id="17010at2759"/>
<gene>
    <name evidence="14" type="primary">106056190</name>
</gene>
<evidence type="ECO:0000256" key="2">
    <source>
        <dbReference type="ARBA" id="ARBA00006214"/>
    </source>
</evidence>
<keyword evidence="9 12" id="KW-0472">Membrane</keyword>
<dbReference type="GO" id="GO:0047057">
    <property type="term" value="F:vitamin-K-epoxide reductase (warfarin-sensitive) activity"/>
    <property type="evidence" value="ECO:0007669"/>
    <property type="project" value="UniProtKB-EC"/>
</dbReference>
<dbReference type="GO" id="GO:0005789">
    <property type="term" value="C:endoplasmic reticulum membrane"/>
    <property type="evidence" value="ECO:0007669"/>
    <property type="project" value="UniProtKB-SubCell"/>
</dbReference>
<evidence type="ECO:0000256" key="3">
    <source>
        <dbReference type="ARBA" id="ARBA00012278"/>
    </source>
</evidence>
<keyword evidence="11" id="KW-0676">Redox-active center</keyword>
<evidence type="ECO:0000256" key="5">
    <source>
        <dbReference type="ARBA" id="ARBA00022719"/>
    </source>
</evidence>
<dbReference type="EnsemblMetazoa" id="BGLB002319-RB">
    <property type="protein sequence ID" value="BGLB002319-PB"/>
    <property type="gene ID" value="BGLB002319"/>
</dbReference>
<dbReference type="PANTHER" id="PTHR14519:SF5">
    <property type="entry name" value="VITAMIN K EPOXIDE REDUCTASE COMPLEX SUBUNIT 1-LIKE PROTEIN 1"/>
    <property type="match status" value="1"/>
</dbReference>
<dbReference type="InterPro" id="IPR042406">
    <property type="entry name" value="VKORC1/VKORC1L1"/>
</dbReference>
<dbReference type="KEGG" id="bgt:106056190"/>
<evidence type="ECO:0000256" key="12">
    <source>
        <dbReference type="SAM" id="Phobius"/>
    </source>
</evidence>
<feature type="transmembrane region" description="Helical" evidence="12">
    <location>
        <begin position="138"/>
        <end position="157"/>
    </location>
</feature>
<evidence type="ECO:0000256" key="10">
    <source>
        <dbReference type="ARBA" id="ARBA00023157"/>
    </source>
</evidence>
<keyword evidence="6" id="KW-0256">Endoplasmic reticulum</keyword>
<dbReference type="InterPro" id="IPR038354">
    <property type="entry name" value="VKOR_sf"/>
</dbReference>
<comment type="similarity">
    <text evidence="2">Belongs to the VKOR family.</text>
</comment>
<keyword evidence="4 12" id="KW-0812">Transmembrane</keyword>
<dbReference type="STRING" id="6526.A0A2C9JGR0"/>
<evidence type="ECO:0000256" key="8">
    <source>
        <dbReference type="ARBA" id="ARBA00023002"/>
    </source>
</evidence>
<dbReference type="RefSeq" id="XP_013068261.2">
    <property type="nucleotide sequence ID" value="XM_013212807.2"/>
</dbReference>
<dbReference type="EC" id="1.17.4.4" evidence="3"/>
<sequence>MDELREPGYLLWSNTTDIVMLNIIGVVICLYSLYIEVNKERNPNYRALCDFNEHMSCSKVLTSEYSIGFGFMHLLLGKNHALNARNCNIGLVVYVTNLLMCLVLPIPLATTAMFYCSIVSVFGCVYLAFILFVILKDICVVCISMYVVNGYLLYLTYQAHKFYH</sequence>
<evidence type="ECO:0000256" key="11">
    <source>
        <dbReference type="ARBA" id="ARBA00023284"/>
    </source>
</evidence>
<evidence type="ECO:0000256" key="6">
    <source>
        <dbReference type="ARBA" id="ARBA00022824"/>
    </source>
</evidence>
<evidence type="ECO:0000256" key="1">
    <source>
        <dbReference type="ARBA" id="ARBA00004477"/>
    </source>
</evidence>
<organism evidence="14 15">
    <name type="scientific">Biomphalaria glabrata</name>
    <name type="common">Bloodfluke planorb</name>
    <name type="synonym">Freshwater snail</name>
    <dbReference type="NCBI Taxonomy" id="6526"/>
    <lineage>
        <taxon>Eukaryota</taxon>
        <taxon>Metazoa</taxon>
        <taxon>Spiralia</taxon>
        <taxon>Lophotrochozoa</taxon>
        <taxon>Mollusca</taxon>
        <taxon>Gastropoda</taxon>
        <taxon>Heterobranchia</taxon>
        <taxon>Euthyneura</taxon>
        <taxon>Panpulmonata</taxon>
        <taxon>Hygrophila</taxon>
        <taxon>Lymnaeoidea</taxon>
        <taxon>Planorbidae</taxon>
        <taxon>Biomphalaria</taxon>
    </lineage>
</organism>
<feature type="domain" description="Vitamin K epoxide reductase" evidence="13">
    <location>
        <begin position="13"/>
        <end position="160"/>
    </location>
</feature>
<dbReference type="AlphaFoldDB" id="A0A2C9JGR0"/>
<dbReference type="SMART" id="SM00756">
    <property type="entry name" value="VKc"/>
    <property type="match status" value="1"/>
</dbReference>
<reference evidence="14" key="1">
    <citation type="submission" date="2020-05" db="UniProtKB">
        <authorList>
            <consortium name="EnsemblMetazoa"/>
        </authorList>
    </citation>
    <scope>IDENTIFICATION</scope>
    <source>
        <strain evidence="14">BB02</strain>
    </source>
</reference>
<evidence type="ECO:0000256" key="4">
    <source>
        <dbReference type="ARBA" id="ARBA00022692"/>
    </source>
</evidence>
<dbReference type="GO" id="GO:0042373">
    <property type="term" value="P:vitamin K metabolic process"/>
    <property type="evidence" value="ECO:0007669"/>
    <property type="project" value="InterPro"/>
</dbReference>
<dbReference type="PANTHER" id="PTHR14519">
    <property type="entry name" value="VITAMIN K EPOXIDE REDUCTASE COMPLEX, SUBUNIT 1"/>
    <property type="match status" value="1"/>
</dbReference>
<dbReference type="InterPro" id="IPR012932">
    <property type="entry name" value="VKOR"/>
</dbReference>
<accession>A0A2C9JGR0</accession>
<evidence type="ECO:0000313" key="15">
    <source>
        <dbReference type="Proteomes" id="UP000076420"/>
    </source>
</evidence>
<evidence type="ECO:0000256" key="9">
    <source>
        <dbReference type="ARBA" id="ARBA00023136"/>
    </source>
</evidence>
<keyword evidence="7 12" id="KW-1133">Transmembrane helix</keyword>
<keyword evidence="5" id="KW-0874">Quinone</keyword>
<protein>
    <recommendedName>
        <fullName evidence="3">vitamin-K-epoxide reductase (warfarin-sensitive)</fullName>
        <ecNumber evidence="3">1.17.4.4</ecNumber>
    </recommendedName>
</protein>
<dbReference type="VEuPathDB" id="VectorBase:BGLAX_043865"/>
<dbReference type="Proteomes" id="UP000076420">
    <property type="component" value="Unassembled WGS sequence"/>
</dbReference>
<dbReference type="VEuPathDB" id="VectorBase:BGLB002319"/>
<feature type="transmembrane region" description="Helical" evidence="12">
    <location>
        <begin position="87"/>
        <end position="106"/>
    </location>
</feature>
<evidence type="ECO:0000313" key="14">
    <source>
        <dbReference type="EnsemblMetazoa" id="BGLB002319-PB"/>
    </source>
</evidence>
<name>A0A2C9JGR0_BIOGL</name>
<dbReference type="GO" id="GO:0048038">
    <property type="term" value="F:quinone binding"/>
    <property type="evidence" value="ECO:0007669"/>
    <property type="project" value="UniProtKB-KW"/>
</dbReference>
<keyword evidence="10" id="KW-1015">Disulfide bond</keyword>
<keyword evidence="8" id="KW-0560">Oxidoreductase</keyword>
<dbReference type="Gene3D" id="1.20.1440.130">
    <property type="entry name" value="VKOR domain"/>
    <property type="match status" value="1"/>
</dbReference>
<evidence type="ECO:0000259" key="13">
    <source>
        <dbReference type="SMART" id="SM00756"/>
    </source>
</evidence>
<feature type="transmembrane region" description="Helical" evidence="12">
    <location>
        <begin position="18"/>
        <end position="37"/>
    </location>
</feature>
<dbReference type="Pfam" id="PF07884">
    <property type="entry name" value="VKOR"/>
    <property type="match status" value="1"/>
</dbReference>
<comment type="subcellular location">
    <subcellularLocation>
        <location evidence="1">Endoplasmic reticulum membrane</location>
        <topology evidence="1">Multi-pass membrane protein</topology>
    </subcellularLocation>
</comment>
<feature type="transmembrane region" description="Helical" evidence="12">
    <location>
        <begin position="112"/>
        <end position="133"/>
    </location>
</feature>
<dbReference type="CDD" id="cd12917">
    <property type="entry name" value="VKOR_euk"/>
    <property type="match status" value="1"/>
</dbReference>
<proteinExistence type="inferred from homology"/>
<evidence type="ECO:0000256" key="7">
    <source>
        <dbReference type="ARBA" id="ARBA00022989"/>
    </source>
</evidence>